<accession>A0A443HIZ3</accession>
<keyword evidence="2" id="KW-1185">Reference proteome</keyword>
<name>A0A443HIZ3_BYSSP</name>
<dbReference type="RefSeq" id="XP_028481455.1">
    <property type="nucleotide sequence ID" value="XM_028631576.1"/>
</dbReference>
<reference evidence="1 2" key="1">
    <citation type="journal article" date="2018" name="Front. Microbiol.">
        <title>Genomic and genetic insights into a cosmopolitan fungus, Paecilomyces variotii (Eurotiales).</title>
        <authorList>
            <person name="Urquhart A.S."/>
            <person name="Mondo S.J."/>
            <person name="Makela M.R."/>
            <person name="Hane J.K."/>
            <person name="Wiebenga A."/>
            <person name="He G."/>
            <person name="Mihaltcheva S."/>
            <person name="Pangilinan J."/>
            <person name="Lipzen A."/>
            <person name="Barry K."/>
            <person name="de Vries R.P."/>
            <person name="Grigoriev I.V."/>
            <person name="Idnurm A."/>
        </authorList>
    </citation>
    <scope>NUCLEOTIDE SEQUENCE [LARGE SCALE GENOMIC DNA]</scope>
    <source>
        <strain evidence="1 2">CBS 101075</strain>
    </source>
</reference>
<evidence type="ECO:0000313" key="1">
    <source>
        <dbReference type="EMBL" id="RWQ91810.1"/>
    </source>
</evidence>
<proteinExistence type="predicted"/>
<dbReference type="AlphaFoldDB" id="A0A443HIZ3"/>
<comment type="caution">
    <text evidence="1">The sequence shown here is derived from an EMBL/GenBank/DDBJ whole genome shotgun (WGS) entry which is preliminary data.</text>
</comment>
<sequence>MHLWHWQRYRALPVSLHIPIFLTSVTLSRRLQETFLSDVAHYYLEFRLPWRIKGDFLPPDHKCQDTDRRMHLV</sequence>
<protein>
    <submittedName>
        <fullName evidence="1">Uncharacterized protein</fullName>
    </submittedName>
</protein>
<dbReference type="Proteomes" id="UP000283841">
    <property type="component" value="Unassembled WGS sequence"/>
</dbReference>
<organism evidence="1 2">
    <name type="scientific">Byssochlamys spectabilis</name>
    <name type="common">Paecilomyces variotii</name>
    <dbReference type="NCBI Taxonomy" id="264951"/>
    <lineage>
        <taxon>Eukaryota</taxon>
        <taxon>Fungi</taxon>
        <taxon>Dikarya</taxon>
        <taxon>Ascomycota</taxon>
        <taxon>Pezizomycotina</taxon>
        <taxon>Eurotiomycetes</taxon>
        <taxon>Eurotiomycetidae</taxon>
        <taxon>Eurotiales</taxon>
        <taxon>Thermoascaceae</taxon>
        <taxon>Paecilomyces</taxon>
    </lineage>
</organism>
<dbReference type="VEuPathDB" id="FungiDB:C8Q69DRAFT_481154"/>
<gene>
    <name evidence="1" type="ORF">C8Q69DRAFT_481154</name>
</gene>
<dbReference type="GeneID" id="39600853"/>
<evidence type="ECO:0000313" key="2">
    <source>
        <dbReference type="Proteomes" id="UP000283841"/>
    </source>
</evidence>
<dbReference type="EMBL" id="RCNU01000016">
    <property type="protein sequence ID" value="RWQ91810.1"/>
    <property type="molecule type" value="Genomic_DNA"/>
</dbReference>